<dbReference type="InterPro" id="IPR036291">
    <property type="entry name" value="NAD(P)-bd_dom_sf"/>
</dbReference>
<protein>
    <submittedName>
        <fullName evidence="4">NAD(P)-binding protein</fullName>
    </submittedName>
</protein>
<evidence type="ECO:0000256" key="2">
    <source>
        <dbReference type="ARBA" id="ARBA00023277"/>
    </source>
</evidence>
<dbReference type="Gene3D" id="3.90.25.10">
    <property type="entry name" value="UDP-galactose 4-epimerase, domain 1"/>
    <property type="match status" value="1"/>
</dbReference>
<keyword evidence="5" id="KW-1185">Reference proteome</keyword>
<dbReference type="InterPro" id="IPR050005">
    <property type="entry name" value="DenD"/>
</dbReference>
<dbReference type="SUPFAM" id="SSF51735">
    <property type="entry name" value="NAD(P)-binding Rossmann-fold domains"/>
    <property type="match status" value="1"/>
</dbReference>
<dbReference type="Gene3D" id="3.40.50.720">
    <property type="entry name" value="NAD(P)-binding Rossmann-like Domain"/>
    <property type="match status" value="1"/>
</dbReference>
<dbReference type="InterPro" id="IPR001509">
    <property type="entry name" value="Epimerase_deHydtase"/>
</dbReference>
<evidence type="ECO:0000259" key="3">
    <source>
        <dbReference type="Pfam" id="PF01370"/>
    </source>
</evidence>
<dbReference type="PANTHER" id="PTHR43103:SF3">
    <property type="entry name" value="ADP-L-GLYCERO-D-MANNO-HEPTOSE-6-EPIMERASE"/>
    <property type="match status" value="1"/>
</dbReference>
<dbReference type="AlphaFoldDB" id="A0A6A6GWA2"/>
<name>A0A6A6GWA2_VIRVR</name>
<keyword evidence="2" id="KW-0119">Carbohydrate metabolism</keyword>
<accession>A0A6A6GWA2</accession>
<dbReference type="OrthoDB" id="16464at2759"/>
<organism evidence="4 5">
    <name type="scientific">Viridothelium virens</name>
    <name type="common">Speckled blister lichen</name>
    <name type="synonym">Trypethelium virens</name>
    <dbReference type="NCBI Taxonomy" id="1048519"/>
    <lineage>
        <taxon>Eukaryota</taxon>
        <taxon>Fungi</taxon>
        <taxon>Dikarya</taxon>
        <taxon>Ascomycota</taxon>
        <taxon>Pezizomycotina</taxon>
        <taxon>Dothideomycetes</taxon>
        <taxon>Dothideomycetes incertae sedis</taxon>
        <taxon>Trypetheliales</taxon>
        <taxon>Trypetheliaceae</taxon>
        <taxon>Viridothelium</taxon>
    </lineage>
</organism>
<dbReference type="Pfam" id="PF01370">
    <property type="entry name" value="Epimerase"/>
    <property type="match status" value="1"/>
</dbReference>
<feature type="domain" description="NAD-dependent epimerase/dehydratase" evidence="3">
    <location>
        <begin position="3"/>
        <end position="223"/>
    </location>
</feature>
<dbReference type="Proteomes" id="UP000800092">
    <property type="component" value="Unassembled WGS sequence"/>
</dbReference>
<proteinExistence type="predicted"/>
<evidence type="ECO:0000313" key="4">
    <source>
        <dbReference type="EMBL" id="KAF2230074.1"/>
    </source>
</evidence>
<reference evidence="4" key="1">
    <citation type="journal article" date="2020" name="Stud. Mycol.">
        <title>101 Dothideomycetes genomes: a test case for predicting lifestyles and emergence of pathogens.</title>
        <authorList>
            <person name="Haridas S."/>
            <person name="Albert R."/>
            <person name="Binder M."/>
            <person name="Bloem J."/>
            <person name="Labutti K."/>
            <person name="Salamov A."/>
            <person name="Andreopoulos B."/>
            <person name="Baker S."/>
            <person name="Barry K."/>
            <person name="Bills G."/>
            <person name="Bluhm B."/>
            <person name="Cannon C."/>
            <person name="Castanera R."/>
            <person name="Culley D."/>
            <person name="Daum C."/>
            <person name="Ezra D."/>
            <person name="Gonzalez J."/>
            <person name="Henrissat B."/>
            <person name="Kuo A."/>
            <person name="Liang C."/>
            <person name="Lipzen A."/>
            <person name="Lutzoni F."/>
            <person name="Magnuson J."/>
            <person name="Mondo S."/>
            <person name="Nolan M."/>
            <person name="Ohm R."/>
            <person name="Pangilinan J."/>
            <person name="Park H.-J."/>
            <person name="Ramirez L."/>
            <person name="Alfaro M."/>
            <person name="Sun H."/>
            <person name="Tritt A."/>
            <person name="Yoshinaga Y."/>
            <person name="Zwiers L.-H."/>
            <person name="Turgeon B."/>
            <person name="Goodwin S."/>
            <person name="Spatafora J."/>
            <person name="Crous P."/>
            <person name="Grigoriev I."/>
        </authorList>
    </citation>
    <scope>NUCLEOTIDE SEQUENCE</scope>
    <source>
        <strain evidence="4">Tuck. ex Michener</strain>
    </source>
</reference>
<dbReference type="GO" id="GO:0016491">
    <property type="term" value="F:oxidoreductase activity"/>
    <property type="evidence" value="ECO:0007669"/>
    <property type="project" value="InterPro"/>
</dbReference>
<dbReference type="CDD" id="cd05238">
    <property type="entry name" value="Gne_like_SDR_e"/>
    <property type="match status" value="1"/>
</dbReference>
<gene>
    <name evidence="4" type="ORF">EV356DRAFT_354394</name>
</gene>
<dbReference type="NCBIfam" id="NF043036">
    <property type="entry name" value="ErythonDh"/>
    <property type="match status" value="1"/>
</dbReference>
<keyword evidence="1" id="KW-0521">NADP</keyword>
<evidence type="ECO:0000313" key="5">
    <source>
        <dbReference type="Proteomes" id="UP000800092"/>
    </source>
</evidence>
<dbReference type="EMBL" id="ML991848">
    <property type="protein sequence ID" value="KAF2230074.1"/>
    <property type="molecule type" value="Genomic_DNA"/>
</dbReference>
<dbReference type="PANTHER" id="PTHR43103">
    <property type="entry name" value="NUCLEOSIDE-DIPHOSPHATE-SUGAR EPIMERASE"/>
    <property type="match status" value="1"/>
</dbReference>
<sequence>MSILITGAGGFVGQGLAAALLTSSSPPPSLILTDVTEPPMPSLPPDLQHHVRRLSADLTDTQSRQSLLSSAASNHDLRAVYLLHGIMSSGAEANLNLGLSVNLDSTRALLDDLRSQHPGIRVVYTSSCAVYGPQPEGTLFSEDATVSVPLSSYGTEKLMCEFLLSDYSRRGLLDGVVCRLPTVIVRPGKPTAAASSFASGIIREPLAGKEALLPVRRELKLWNCSAKVVVRNLVYAGEIDTKRFAEKGYLNRVVNLPGRTMTVQQMLDALERVGGKEVRDRVKEERDEVIEKIVYGWAVAYDTKRARELGFTEEQELEQTVRDYVEGYVNK</sequence>
<evidence type="ECO:0000256" key="1">
    <source>
        <dbReference type="ARBA" id="ARBA00022857"/>
    </source>
</evidence>